<comment type="caution">
    <text evidence="1">The sequence shown here is derived from an EMBL/GenBank/DDBJ whole genome shotgun (WGS) entry which is preliminary data.</text>
</comment>
<evidence type="ECO:0000313" key="1">
    <source>
        <dbReference type="EMBL" id="KAJ8963492.1"/>
    </source>
</evidence>
<proteinExistence type="predicted"/>
<protein>
    <submittedName>
        <fullName evidence="1">Uncharacterized protein</fullName>
    </submittedName>
</protein>
<name>A0ABQ9IRX2_9CUCU</name>
<dbReference type="Proteomes" id="UP001162164">
    <property type="component" value="Unassembled WGS sequence"/>
</dbReference>
<keyword evidence="2" id="KW-1185">Reference proteome</keyword>
<evidence type="ECO:0000313" key="2">
    <source>
        <dbReference type="Proteomes" id="UP001162164"/>
    </source>
</evidence>
<dbReference type="EMBL" id="JAPWTJ010003058">
    <property type="protein sequence ID" value="KAJ8963492.1"/>
    <property type="molecule type" value="Genomic_DNA"/>
</dbReference>
<gene>
    <name evidence="1" type="ORF">NQ317_001669</name>
</gene>
<accession>A0ABQ9IRX2</accession>
<sequence length="88" mass="9554">MKNGFVLIHAEPSICYFCRTAIEGEACDDPVDTSAILRQQCSDFTLVDTLSNVLGIAKPRLAVALNDTDVDDEVEQETISVVCATISF</sequence>
<organism evidence="1 2">
    <name type="scientific">Molorchus minor</name>
    <dbReference type="NCBI Taxonomy" id="1323400"/>
    <lineage>
        <taxon>Eukaryota</taxon>
        <taxon>Metazoa</taxon>
        <taxon>Ecdysozoa</taxon>
        <taxon>Arthropoda</taxon>
        <taxon>Hexapoda</taxon>
        <taxon>Insecta</taxon>
        <taxon>Pterygota</taxon>
        <taxon>Neoptera</taxon>
        <taxon>Endopterygota</taxon>
        <taxon>Coleoptera</taxon>
        <taxon>Polyphaga</taxon>
        <taxon>Cucujiformia</taxon>
        <taxon>Chrysomeloidea</taxon>
        <taxon>Cerambycidae</taxon>
        <taxon>Lamiinae</taxon>
        <taxon>Monochamini</taxon>
        <taxon>Molorchus</taxon>
    </lineage>
</organism>
<reference evidence="1" key="1">
    <citation type="journal article" date="2023" name="Insect Mol. Biol.">
        <title>Genome sequencing provides insights into the evolution of gene families encoding plant cell wall-degrading enzymes in longhorned beetles.</title>
        <authorList>
            <person name="Shin N.R."/>
            <person name="Okamura Y."/>
            <person name="Kirsch R."/>
            <person name="Pauchet Y."/>
        </authorList>
    </citation>
    <scope>NUCLEOTIDE SEQUENCE</scope>
    <source>
        <strain evidence="1">MMC_N1</strain>
    </source>
</reference>